<comment type="caution">
    <text evidence="3">The sequence shown here is derived from an EMBL/GenBank/DDBJ whole genome shotgun (WGS) entry which is preliminary data.</text>
</comment>
<feature type="transmembrane region" description="Helical" evidence="1">
    <location>
        <begin position="204"/>
        <end position="232"/>
    </location>
</feature>
<name>A0A7W7T4Z5_9PSEU</name>
<dbReference type="Gene3D" id="3.40.50.10140">
    <property type="entry name" value="Toll/interleukin-1 receptor homology (TIR) domain"/>
    <property type="match status" value="1"/>
</dbReference>
<feature type="transmembrane region" description="Helical" evidence="1">
    <location>
        <begin position="281"/>
        <end position="301"/>
    </location>
</feature>
<evidence type="ECO:0000259" key="2">
    <source>
        <dbReference type="PROSITE" id="PS50104"/>
    </source>
</evidence>
<evidence type="ECO:0000313" key="3">
    <source>
        <dbReference type="EMBL" id="MBB4966668.1"/>
    </source>
</evidence>
<dbReference type="InterPro" id="IPR035897">
    <property type="entry name" value="Toll_tir_struct_dom_sf"/>
</dbReference>
<keyword evidence="1" id="KW-0472">Membrane</keyword>
<dbReference type="Proteomes" id="UP000542674">
    <property type="component" value="Unassembled WGS sequence"/>
</dbReference>
<dbReference type="InterPro" id="IPR000157">
    <property type="entry name" value="TIR_dom"/>
</dbReference>
<dbReference type="RefSeq" id="WP_184670823.1">
    <property type="nucleotide sequence ID" value="NZ_BAABAI010000022.1"/>
</dbReference>
<keyword evidence="4" id="KW-1185">Reference proteome</keyword>
<evidence type="ECO:0000313" key="4">
    <source>
        <dbReference type="Proteomes" id="UP000542674"/>
    </source>
</evidence>
<organism evidence="3 4">
    <name type="scientific">Saccharothrix violaceirubra</name>
    <dbReference type="NCBI Taxonomy" id="413306"/>
    <lineage>
        <taxon>Bacteria</taxon>
        <taxon>Bacillati</taxon>
        <taxon>Actinomycetota</taxon>
        <taxon>Actinomycetes</taxon>
        <taxon>Pseudonocardiales</taxon>
        <taxon>Pseudonocardiaceae</taxon>
        <taxon>Saccharothrix</taxon>
    </lineage>
</organism>
<protein>
    <recommendedName>
        <fullName evidence="2">TIR domain-containing protein</fullName>
    </recommendedName>
</protein>
<feature type="transmembrane region" description="Helical" evidence="1">
    <location>
        <begin position="384"/>
        <end position="406"/>
    </location>
</feature>
<dbReference type="Pfam" id="PF13676">
    <property type="entry name" value="TIR_2"/>
    <property type="match status" value="1"/>
</dbReference>
<sequence length="484" mass="53316">MKVFVNYRQRDADGRLLPHALAAEALAERLAGLLGTGTVYFDTTLPPGRRYSDMLRRRITEAMVVVVVVHENWLADLRAREGTRKDWVRYEIAEALAAGKEVVPVLIGDAELPGHRDLPDDIRGLADAQAVPLRLGRFDQGVQALAAEIGLRVAPDEEEPLTVEQVPDRGRLAVAVAGAIVLVLFGVVAPAADLLSERFHVAGVGPYLAVFAVIPGLPLFVVFGIAGTEFALRRPMQWLNDAIERNTEEKSYVVFGLGLMFSGFLLLLLVVVSAGGLSAPTVGLVIVVWIGTLLVTAIGWVRKQDSRRHWPYFTGRPTGFWVQSELIHLRRHLDRGRDGWTRPLPLARRRTAELVLDRVEEVVAIMAADAERGRVRWWRTRNPYLNALHVGGVACAVAILTIALIVHAATAGIGAADLLWWAAGVATALLFYVGGVEFAFRTYRWRIAETQRTLPDRLAQVRARLAEMSTSIPYSAYLARTEGE</sequence>
<dbReference type="EMBL" id="JACHJS010000001">
    <property type="protein sequence ID" value="MBB4966668.1"/>
    <property type="molecule type" value="Genomic_DNA"/>
</dbReference>
<dbReference type="SUPFAM" id="SSF52200">
    <property type="entry name" value="Toll/Interleukin receptor TIR domain"/>
    <property type="match status" value="1"/>
</dbReference>
<keyword evidence="1" id="KW-0812">Transmembrane</keyword>
<dbReference type="GO" id="GO:0007165">
    <property type="term" value="P:signal transduction"/>
    <property type="evidence" value="ECO:0007669"/>
    <property type="project" value="InterPro"/>
</dbReference>
<reference evidence="3 4" key="1">
    <citation type="submission" date="2020-08" db="EMBL/GenBank/DDBJ databases">
        <title>Sequencing the genomes of 1000 actinobacteria strains.</title>
        <authorList>
            <person name="Klenk H.-P."/>
        </authorList>
    </citation>
    <scope>NUCLEOTIDE SEQUENCE [LARGE SCALE GENOMIC DNA]</scope>
    <source>
        <strain evidence="3 4">DSM 45084</strain>
    </source>
</reference>
<dbReference type="PROSITE" id="PS50104">
    <property type="entry name" value="TIR"/>
    <property type="match status" value="1"/>
</dbReference>
<feature type="domain" description="TIR" evidence="2">
    <location>
        <begin position="1"/>
        <end position="133"/>
    </location>
</feature>
<feature type="transmembrane region" description="Helical" evidence="1">
    <location>
        <begin position="418"/>
        <end position="440"/>
    </location>
</feature>
<gene>
    <name evidence="3" type="ORF">F4559_004027</name>
</gene>
<dbReference type="AlphaFoldDB" id="A0A7W7T4Z5"/>
<feature type="transmembrane region" description="Helical" evidence="1">
    <location>
        <begin position="172"/>
        <end position="192"/>
    </location>
</feature>
<proteinExistence type="predicted"/>
<feature type="transmembrane region" description="Helical" evidence="1">
    <location>
        <begin position="252"/>
        <end position="275"/>
    </location>
</feature>
<evidence type="ECO:0000256" key="1">
    <source>
        <dbReference type="SAM" id="Phobius"/>
    </source>
</evidence>
<keyword evidence="1" id="KW-1133">Transmembrane helix</keyword>
<accession>A0A7W7T4Z5</accession>